<keyword evidence="3" id="KW-1185">Reference proteome</keyword>
<sequence length="87" mass="9995">MKTQHLASMSEKEFSIKRSGTDSSTQSEAKTLSSVRSLSWGRRSTSDRKPEQSRPQRQTFTDCGRHSNRWLFNNVSISQAIKTLFEK</sequence>
<feature type="compositionally biased region" description="Basic and acidic residues" evidence="1">
    <location>
        <begin position="10"/>
        <end position="20"/>
    </location>
</feature>
<dbReference type="RefSeq" id="XP_023630742.1">
    <property type="nucleotide sequence ID" value="XM_023774974.1"/>
</dbReference>
<protein>
    <submittedName>
        <fullName evidence="2">Uncharacterized protein</fullName>
    </submittedName>
</protein>
<dbReference type="AlphaFoldDB" id="A0A2D3VPT4"/>
<dbReference type="Proteomes" id="UP000225277">
    <property type="component" value="Unassembled WGS sequence"/>
</dbReference>
<feature type="compositionally biased region" description="Polar residues" evidence="1">
    <location>
        <begin position="21"/>
        <end position="37"/>
    </location>
</feature>
<feature type="region of interest" description="Disordered" evidence="1">
    <location>
        <begin position="1"/>
        <end position="64"/>
    </location>
</feature>
<gene>
    <name evidence="2" type="ORF">RCC_09735</name>
</gene>
<accession>A0A2D3VPT4</accession>
<proteinExistence type="predicted"/>
<evidence type="ECO:0000313" key="3">
    <source>
        <dbReference type="Proteomes" id="UP000225277"/>
    </source>
</evidence>
<feature type="compositionally biased region" description="Basic and acidic residues" evidence="1">
    <location>
        <begin position="44"/>
        <end position="54"/>
    </location>
</feature>
<reference evidence="2 3" key="1">
    <citation type="submission" date="2016-03" db="EMBL/GenBank/DDBJ databases">
        <authorList>
            <person name="Ploux O."/>
        </authorList>
    </citation>
    <scope>NUCLEOTIDE SEQUENCE [LARGE SCALE GENOMIC DNA]</scope>
    <source>
        <strain evidence="2 3">URUG2</strain>
    </source>
</reference>
<evidence type="ECO:0000313" key="2">
    <source>
        <dbReference type="EMBL" id="CZT24018.1"/>
    </source>
</evidence>
<name>A0A2D3VPT4_9PEZI</name>
<evidence type="ECO:0000256" key="1">
    <source>
        <dbReference type="SAM" id="MobiDB-lite"/>
    </source>
</evidence>
<dbReference type="GeneID" id="35604796"/>
<organism evidence="2 3">
    <name type="scientific">Ramularia collo-cygni</name>
    <dbReference type="NCBI Taxonomy" id="112498"/>
    <lineage>
        <taxon>Eukaryota</taxon>
        <taxon>Fungi</taxon>
        <taxon>Dikarya</taxon>
        <taxon>Ascomycota</taxon>
        <taxon>Pezizomycotina</taxon>
        <taxon>Dothideomycetes</taxon>
        <taxon>Dothideomycetidae</taxon>
        <taxon>Mycosphaerellales</taxon>
        <taxon>Mycosphaerellaceae</taxon>
        <taxon>Ramularia</taxon>
    </lineage>
</organism>
<dbReference type="OrthoDB" id="5089392at2759"/>
<dbReference type="EMBL" id="FJUY01000019">
    <property type="protein sequence ID" value="CZT24018.1"/>
    <property type="molecule type" value="Genomic_DNA"/>
</dbReference>